<evidence type="ECO:0000313" key="1">
    <source>
        <dbReference type="EMBL" id="KKA09996.1"/>
    </source>
</evidence>
<organism evidence="1 2">
    <name type="scientific">Pseudomonas kilonensis</name>
    <dbReference type="NCBI Taxonomy" id="132476"/>
    <lineage>
        <taxon>Bacteria</taxon>
        <taxon>Pseudomonadati</taxon>
        <taxon>Pseudomonadota</taxon>
        <taxon>Gammaproteobacteria</taxon>
        <taxon>Pseudomonadales</taxon>
        <taxon>Pseudomonadaceae</taxon>
        <taxon>Pseudomonas</taxon>
    </lineage>
</organism>
<dbReference type="PATRIC" id="fig|132476.4.peg.271"/>
<evidence type="ECO:0000313" key="2">
    <source>
        <dbReference type="Proteomes" id="UP000033662"/>
    </source>
</evidence>
<dbReference type="EMBL" id="JZXC01000001">
    <property type="protein sequence ID" value="KKA09996.1"/>
    <property type="molecule type" value="Genomic_DNA"/>
</dbReference>
<proteinExistence type="predicted"/>
<reference evidence="1 2" key="1">
    <citation type="submission" date="2015-03" db="EMBL/GenBank/DDBJ databases">
        <title>Pseudomonas fluorescens 1855-344 Genome sequencing and assembly.</title>
        <authorList>
            <person name="Eng W.W.H."/>
            <person name="Gan H.M."/>
            <person name="Savka M.A."/>
        </authorList>
    </citation>
    <scope>NUCLEOTIDE SEQUENCE [LARGE SCALE GENOMIC DNA]</scope>
    <source>
        <strain evidence="1 2">1855-344</strain>
    </source>
</reference>
<name>A0A0F4XVY9_9PSED</name>
<comment type="caution">
    <text evidence="1">The sequence shown here is derived from an EMBL/GenBank/DDBJ whole genome shotgun (WGS) entry which is preliminary data.</text>
</comment>
<dbReference type="Proteomes" id="UP000033662">
    <property type="component" value="Unassembled WGS sequence"/>
</dbReference>
<sequence>MLKIETRTMFRTSDAAPVHRATVQRLKCMRTTIDDRKNSLPHRVTQQNPTQANTLNALSAGRQIHDSHYIDEYWIGRNLAR</sequence>
<accession>A0A0F4XVY9</accession>
<dbReference type="AlphaFoldDB" id="A0A0F4XVY9"/>
<protein>
    <submittedName>
        <fullName evidence="1">Uncharacterized protein</fullName>
    </submittedName>
</protein>
<gene>
    <name evidence="1" type="ORF">VP02_01230</name>
</gene>